<keyword evidence="8" id="KW-1185">Reference proteome</keyword>
<feature type="transmembrane region" description="Helical" evidence="5">
    <location>
        <begin position="348"/>
        <end position="368"/>
    </location>
</feature>
<evidence type="ECO:0000256" key="3">
    <source>
        <dbReference type="ARBA" id="ARBA00022989"/>
    </source>
</evidence>
<gene>
    <name evidence="7" type="ORF">HCN44_000276</name>
</gene>
<evidence type="ECO:0000313" key="7">
    <source>
        <dbReference type="EMBL" id="KAF7990471.1"/>
    </source>
</evidence>
<feature type="transmembrane region" description="Helical" evidence="5">
    <location>
        <begin position="273"/>
        <end position="290"/>
    </location>
</feature>
<feature type="transmembrane region" description="Helical" evidence="5">
    <location>
        <begin position="661"/>
        <end position="684"/>
    </location>
</feature>
<dbReference type="Gene3D" id="2.10.60.10">
    <property type="entry name" value="CD59"/>
    <property type="match status" value="1"/>
</dbReference>
<evidence type="ECO:0000259" key="6">
    <source>
        <dbReference type="Pfam" id="PF13906"/>
    </source>
</evidence>
<feature type="transmembrane region" description="Helical" evidence="5">
    <location>
        <begin position="302"/>
        <end position="321"/>
    </location>
</feature>
<dbReference type="Proteomes" id="UP000639338">
    <property type="component" value="Unassembled WGS sequence"/>
</dbReference>
<evidence type="ECO:0000256" key="4">
    <source>
        <dbReference type="ARBA" id="ARBA00023136"/>
    </source>
</evidence>
<feature type="transmembrane region" description="Helical" evidence="5">
    <location>
        <begin position="168"/>
        <end position="193"/>
    </location>
</feature>
<organism evidence="7 8">
    <name type="scientific">Aphidius gifuensis</name>
    <name type="common">Parasitoid wasp</name>
    <dbReference type="NCBI Taxonomy" id="684658"/>
    <lineage>
        <taxon>Eukaryota</taxon>
        <taxon>Metazoa</taxon>
        <taxon>Ecdysozoa</taxon>
        <taxon>Arthropoda</taxon>
        <taxon>Hexapoda</taxon>
        <taxon>Insecta</taxon>
        <taxon>Pterygota</taxon>
        <taxon>Neoptera</taxon>
        <taxon>Endopterygota</taxon>
        <taxon>Hymenoptera</taxon>
        <taxon>Apocrita</taxon>
        <taxon>Ichneumonoidea</taxon>
        <taxon>Braconidae</taxon>
        <taxon>Aphidiinae</taxon>
        <taxon>Aphidius</taxon>
    </lineage>
</organism>
<comment type="caution">
    <text evidence="7">The sequence shown here is derived from an EMBL/GenBank/DDBJ whole genome shotgun (WGS) entry which is preliminary data.</text>
</comment>
<evidence type="ECO:0000313" key="8">
    <source>
        <dbReference type="Proteomes" id="UP000639338"/>
    </source>
</evidence>
<feature type="transmembrane region" description="Helical" evidence="5">
    <location>
        <begin position="143"/>
        <end position="162"/>
    </location>
</feature>
<sequence length="786" mass="87166">MGLFFTLSNALECYVCDNQEDNKHKCLQSIKTCEQDEDVCMTEVKWGSAPYWTVGAKKQYYISKKCATESHCRRIREKNMPDCTYLWYVDWKCSECCRGDRCNYFIFVRIIKVIMVKVLETFTRKKWIDLSVESGLTRCLSTLDLTALGIGSTLGVGVYVLAGSVAKVAAGPAVIISFAIAAIASIFAGLCYAEFGARVPKAGSAYVYSYVTVGEFIAFLIGWTLILEYVIGAASVVKGLSEYVDALLNHEMQNFFKSIVQFEGDHFSKYPDLFAFTITMIFSLAIAFGAKESSVVNNIFTLINLGVVLFVIGAGCIHANFKNWQLPSSCYGTNDNSDDCKNRGKGGFAPFGIAGIICGAARCFYGYIGFDVVATAGEEARNPKKSIPIAIVTSLTIVFLAYFGVSSVLTLTIPYYQQNDKAPLPFMFDSIGWGWAKMLVSLGAICALCASLLGALFPLPRVIHAMASDGLIFKFMGKLHPRFQTPLIGTLTAGFLTGILSAIFELDQLVDMMSLGTLLAYSIVAACVLILRYEESEAFEKRVDRDPRTAIFIVKQLININRITMSTKLTGQISACLISIYAYSTVASCVLILRYKECETFEKRDDREPRTVIYIVKQLLNLNNTTRSTKLTSQIASSLVFLYILSCIPTTLFIINSSQHILNGSFSTIGVLVAFISILVLILICIYRQPVSDKKLLFSVPLVPFLPAFSIFINVSLMMTLEAKVWYLFTAWLSIGLVIYFLYGIKNSRCGSQLTNLISEKNQNNKRNVQQEINNGMAYNNPSFVE</sequence>
<evidence type="ECO:0000256" key="5">
    <source>
        <dbReference type="SAM" id="Phobius"/>
    </source>
</evidence>
<feature type="transmembrane region" description="Helical" evidence="5">
    <location>
        <begin position="725"/>
        <end position="743"/>
    </location>
</feature>
<keyword evidence="3 5" id="KW-1133">Transmembrane helix</keyword>
<keyword evidence="2 5" id="KW-0812">Transmembrane</keyword>
<dbReference type="GO" id="GO:0005886">
    <property type="term" value="C:plasma membrane"/>
    <property type="evidence" value="ECO:0007669"/>
    <property type="project" value="TreeGrafter"/>
</dbReference>
<dbReference type="InterPro" id="IPR002293">
    <property type="entry name" value="AA/rel_permease1"/>
</dbReference>
<dbReference type="InterPro" id="IPR029485">
    <property type="entry name" value="CAT_C"/>
</dbReference>
<dbReference type="FunFam" id="1.20.1740.10:FF:000010">
    <property type="entry name" value="probable cationic amino acid transporter"/>
    <property type="match status" value="1"/>
</dbReference>
<dbReference type="PANTHER" id="PTHR43243:SF103">
    <property type="entry name" value="LOW AFFINITY CATIONIC AMINO ACID TRANSPORTER 2-LIKE PROTEIN"/>
    <property type="match status" value="1"/>
</dbReference>
<dbReference type="EMBL" id="JACMRX010000004">
    <property type="protein sequence ID" value="KAF7990471.1"/>
    <property type="molecule type" value="Genomic_DNA"/>
</dbReference>
<dbReference type="InterPro" id="IPR045860">
    <property type="entry name" value="Snake_toxin-like_sf"/>
</dbReference>
<keyword evidence="4 5" id="KW-0472">Membrane</keyword>
<feature type="transmembrane region" description="Helical" evidence="5">
    <location>
        <begin position="205"/>
        <end position="226"/>
    </location>
</feature>
<feature type="domain" description="Cationic amino acid transporter C-terminal" evidence="6">
    <location>
        <begin position="698"/>
        <end position="748"/>
    </location>
</feature>
<dbReference type="Gene3D" id="1.20.1740.10">
    <property type="entry name" value="Amino acid/polyamine transporter I"/>
    <property type="match status" value="2"/>
</dbReference>
<dbReference type="PANTHER" id="PTHR43243">
    <property type="entry name" value="INNER MEMBRANE TRANSPORTER YGJI-RELATED"/>
    <property type="match status" value="1"/>
</dbReference>
<evidence type="ECO:0000256" key="1">
    <source>
        <dbReference type="ARBA" id="ARBA00004141"/>
    </source>
</evidence>
<protein>
    <recommendedName>
        <fullName evidence="6">Cationic amino acid transporter C-terminal domain-containing protein</fullName>
    </recommendedName>
</protein>
<proteinExistence type="predicted"/>
<feature type="transmembrane region" description="Helical" evidence="5">
    <location>
        <begin position="696"/>
        <end position="719"/>
    </location>
</feature>
<feature type="transmembrane region" description="Helical" evidence="5">
    <location>
        <begin position="512"/>
        <end position="533"/>
    </location>
</feature>
<dbReference type="Pfam" id="PF13906">
    <property type="entry name" value="AA_permease_C"/>
    <property type="match status" value="1"/>
</dbReference>
<feature type="transmembrane region" description="Helical" evidence="5">
    <location>
        <begin position="435"/>
        <end position="457"/>
    </location>
</feature>
<name>A0A834XQQ2_APHGI</name>
<dbReference type="GO" id="GO:0015171">
    <property type="term" value="F:amino acid transmembrane transporter activity"/>
    <property type="evidence" value="ECO:0007669"/>
    <property type="project" value="TreeGrafter"/>
</dbReference>
<feature type="transmembrane region" description="Helical" evidence="5">
    <location>
        <begin position="486"/>
        <end position="506"/>
    </location>
</feature>
<dbReference type="OrthoDB" id="6278121at2759"/>
<dbReference type="AlphaFoldDB" id="A0A834XQQ2"/>
<comment type="subcellular location">
    <subcellularLocation>
        <location evidence="1">Membrane</location>
        <topology evidence="1">Multi-pass membrane protein</topology>
    </subcellularLocation>
</comment>
<feature type="transmembrane region" description="Helical" evidence="5">
    <location>
        <begin position="635"/>
        <end position="655"/>
    </location>
</feature>
<feature type="transmembrane region" description="Helical" evidence="5">
    <location>
        <begin position="389"/>
        <end position="415"/>
    </location>
</feature>
<dbReference type="CDD" id="cd23599">
    <property type="entry name" value="TFP_LU_ECD_Cold"/>
    <property type="match status" value="1"/>
</dbReference>
<dbReference type="Pfam" id="PF13520">
    <property type="entry name" value="AA_permease_2"/>
    <property type="match status" value="1"/>
</dbReference>
<reference evidence="7 8" key="1">
    <citation type="submission" date="2020-08" db="EMBL/GenBank/DDBJ databases">
        <title>Aphidius gifuensis genome sequencing and assembly.</title>
        <authorList>
            <person name="Du Z."/>
        </authorList>
    </citation>
    <scope>NUCLEOTIDE SEQUENCE [LARGE SCALE GENOMIC DNA]</scope>
    <source>
        <strain evidence="7">YNYX2018</strain>
        <tissue evidence="7">Adults</tissue>
    </source>
</reference>
<dbReference type="SUPFAM" id="SSF57302">
    <property type="entry name" value="Snake toxin-like"/>
    <property type="match status" value="1"/>
</dbReference>
<evidence type="ECO:0000256" key="2">
    <source>
        <dbReference type="ARBA" id="ARBA00022692"/>
    </source>
</evidence>
<accession>A0A834XQQ2</accession>